<reference evidence="10 12" key="2">
    <citation type="submission" date="2018-12" db="EMBL/GenBank/DDBJ databases">
        <authorList>
            <consortium name="Pathogen Informatics"/>
        </authorList>
    </citation>
    <scope>NUCLEOTIDE SEQUENCE [LARGE SCALE GENOMIC DNA]</scope>
    <source>
        <strain evidence="10 12">NCTC949</strain>
    </source>
</reference>
<dbReference type="PANTHER" id="PTHR43386">
    <property type="entry name" value="OLIGOPEPTIDE TRANSPORT SYSTEM PERMEASE PROTEIN APPC"/>
    <property type="match status" value="1"/>
</dbReference>
<evidence type="ECO:0000256" key="2">
    <source>
        <dbReference type="ARBA" id="ARBA00022448"/>
    </source>
</evidence>
<proteinExistence type="inferred from homology"/>
<gene>
    <name evidence="10" type="primary">oppC3</name>
    <name evidence="10" type="ORF">NCTC949_02136</name>
    <name evidence="9" type="ORF">UL82_07865</name>
</gene>
<comment type="similarity">
    <text evidence="7">Belongs to the binding-protein-dependent transport system permease family.</text>
</comment>
<feature type="domain" description="ABC transmembrane type-1" evidence="8">
    <location>
        <begin position="136"/>
        <end position="327"/>
    </location>
</feature>
<dbReference type="CDD" id="cd06261">
    <property type="entry name" value="TM_PBP2"/>
    <property type="match status" value="1"/>
</dbReference>
<protein>
    <submittedName>
        <fullName evidence="9">ABC-type dipeptide/oligopeptide/nickel transport system, permease component</fullName>
    </submittedName>
    <submittedName>
        <fullName evidence="10">Oligopeptide transport system permease OppC</fullName>
    </submittedName>
</protein>
<dbReference type="EMBL" id="CP011312">
    <property type="protein sequence ID" value="AKE41734.1"/>
    <property type="molecule type" value="Genomic_DNA"/>
</dbReference>
<dbReference type="GO" id="GO:0005886">
    <property type="term" value="C:plasma membrane"/>
    <property type="evidence" value="ECO:0007669"/>
    <property type="project" value="UniProtKB-SubCell"/>
</dbReference>
<comment type="subcellular location">
    <subcellularLocation>
        <location evidence="1 7">Cell membrane</location>
        <topology evidence="1 7">Multi-pass membrane protein</topology>
    </subcellularLocation>
</comment>
<evidence type="ECO:0000259" key="8">
    <source>
        <dbReference type="PROSITE" id="PS50928"/>
    </source>
</evidence>
<keyword evidence="11" id="KW-1185">Reference proteome</keyword>
<reference evidence="9 11" key="1">
    <citation type="journal article" date="2015" name="Genome Announc.">
        <title>Complete Genome Sequence of Corynebacterium kutscheri DSM 20755, a Corynebacterial Type Strain with Remarkably Low G+C Content of Chromosomal DNA.</title>
        <authorList>
            <person name="Ruckert C."/>
            <person name="Albersmeier A."/>
            <person name="Winkler A."/>
            <person name="Tauch A."/>
        </authorList>
    </citation>
    <scope>NUCLEOTIDE SEQUENCE [LARGE SCALE GENOMIC DNA]</scope>
    <source>
        <strain evidence="9 11">DSM 20755</strain>
    </source>
</reference>
<feature type="transmembrane region" description="Helical" evidence="7">
    <location>
        <begin position="175"/>
        <end position="195"/>
    </location>
</feature>
<dbReference type="InterPro" id="IPR025966">
    <property type="entry name" value="OppC_N"/>
</dbReference>
<feature type="transmembrane region" description="Helical" evidence="7">
    <location>
        <begin position="259"/>
        <end position="282"/>
    </location>
</feature>
<feature type="transmembrane region" description="Helical" evidence="7">
    <location>
        <begin position="201"/>
        <end position="219"/>
    </location>
</feature>
<keyword evidence="6 7" id="KW-0472">Membrane</keyword>
<evidence type="ECO:0000313" key="9">
    <source>
        <dbReference type="EMBL" id="AKE41734.1"/>
    </source>
</evidence>
<dbReference type="GO" id="GO:0055085">
    <property type="term" value="P:transmembrane transport"/>
    <property type="evidence" value="ECO:0007669"/>
    <property type="project" value="InterPro"/>
</dbReference>
<dbReference type="Gene3D" id="1.10.3720.10">
    <property type="entry name" value="MetI-like"/>
    <property type="match status" value="1"/>
</dbReference>
<dbReference type="SUPFAM" id="SSF161098">
    <property type="entry name" value="MetI-like"/>
    <property type="match status" value="1"/>
</dbReference>
<dbReference type="HOGENOM" id="CLU_028518_1_4_11"/>
<evidence type="ECO:0000256" key="1">
    <source>
        <dbReference type="ARBA" id="ARBA00004651"/>
    </source>
</evidence>
<dbReference type="AlphaFoldDB" id="A0A0F6TE11"/>
<dbReference type="PANTHER" id="PTHR43386:SF6">
    <property type="entry name" value="ABC TRANSPORTER PERMEASE PROTEIN"/>
    <property type="match status" value="1"/>
</dbReference>
<dbReference type="EMBL" id="LR134377">
    <property type="protein sequence ID" value="VEH09010.1"/>
    <property type="molecule type" value="Genomic_DNA"/>
</dbReference>
<evidence type="ECO:0000256" key="5">
    <source>
        <dbReference type="ARBA" id="ARBA00022989"/>
    </source>
</evidence>
<evidence type="ECO:0000256" key="3">
    <source>
        <dbReference type="ARBA" id="ARBA00022475"/>
    </source>
</evidence>
<dbReference type="Proteomes" id="UP000033457">
    <property type="component" value="Chromosome"/>
</dbReference>
<feature type="transmembrane region" description="Helical" evidence="7">
    <location>
        <begin position="140"/>
        <end position="163"/>
    </location>
</feature>
<evidence type="ECO:0000313" key="12">
    <source>
        <dbReference type="Proteomes" id="UP000271380"/>
    </source>
</evidence>
<dbReference type="OrthoDB" id="9812701at2"/>
<keyword evidence="2 7" id="KW-0813">Transport</keyword>
<feature type="transmembrane region" description="Helical" evidence="7">
    <location>
        <begin position="308"/>
        <end position="330"/>
    </location>
</feature>
<organism evidence="9 11">
    <name type="scientific">Corynebacterium kutscheri</name>
    <dbReference type="NCBI Taxonomy" id="35755"/>
    <lineage>
        <taxon>Bacteria</taxon>
        <taxon>Bacillati</taxon>
        <taxon>Actinomycetota</taxon>
        <taxon>Actinomycetes</taxon>
        <taxon>Mycobacteriales</taxon>
        <taxon>Corynebacteriaceae</taxon>
        <taxon>Corynebacterium</taxon>
    </lineage>
</organism>
<dbReference type="Proteomes" id="UP000271380">
    <property type="component" value="Chromosome"/>
</dbReference>
<dbReference type="PROSITE" id="PS50928">
    <property type="entry name" value="ABC_TM1"/>
    <property type="match status" value="1"/>
</dbReference>
<dbReference type="InterPro" id="IPR035906">
    <property type="entry name" value="MetI-like_sf"/>
</dbReference>
<dbReference type="Pfam" id="PF12911">
    <property type="entry name" value="OppC_N"/>
    <property type="match status" value="1"/>
</dbReference>
<keyword evidence="5 7" id="KW-1133">Transmembrane helix</keyword>
<evidence type="ECO:0000256" key="6">
    <source>
        <dbReference type="ARBA" id="ARBA00023136"/>
    </source>
</evidence>
<evidence type="ECO:0000313" key="10">
    <source>
        <dbReference type="EMBL" id="VEH09010.1"/>
    </source>
</evidence>
<keyword evidence="3" id="KW-1003">Cell membrane</keyword>
<keyword evidence="4 7" id="KW-0812">Transmembrane</keyword>
<dbReference type="InterPro" id="IPR050366">
    <property type="entry name" value="BP-dependent_transpt_permease"/>
</dbReference>
<accession>A0A0F6TE11</accession>
<feature type="transmembrane region" description="Helical" evidence="7">
    <location>
        <begin position="75"/>
        <end position="96"/>
    </location>
</feature>
<evidence type="ECO:0000256" key="7">
    <source>
        <dbReference type="RuleBase" id="RU363032"/>
    </source>
</evidence>
<evidence type="ECO:0000256" key="4">
    <source>
        <dbReference type="ARBA" id="ARBA00022692"/>
    </source>
</evidence>
<dbReference type="STRING" id="35755.UL82_07865"/>
<evidence type="ECO:0000313" key="11">
    <source>
        <dbReference type="Proteomes" id="UP000033457"/>
    </source>
</evidence>
<sequence>MTNKKHNAQFDTKTNASASELSASQIRMIKPRPGQEHFIADIDVSDAHTVDAVIAEIAPRSVWGEAWCYLRRRPLFWVSATFILLAVIVAIAPGLFTHTDPRFCELSHSLEGPRAGHPFGFNRQGCDIYARTLYGARTSVLVGVLTTLLVVFIGVTIGALAGYFGGIIDTLLSRIVDIFYAVPLVLAAIVVMQVFKEHRTIITVVIALSIFGWTHIARITRGVVLATKNEEFVTAARAVGATHSKILLSHIVPNAAAPIIVYATVVLGTVIVAEATLSFLGIGLPSSAISWGADISAAQSSLRSQPMILFYPAAFLGLTVLSFIMMGDVVQDAFDPQSRQK</sequence>
<name>A0A0F6TE11_9CORY</name>
<dbReference type="Pfam" id="PF00528">
    <property type="entry name" value="BPD_transp_1"/>
    <property type="match status" value="1"/>
</dbReference>
<dbReference type="InterPro" id="IPR000515">
    <property type="entry name" value="MetI-like"/>
</dbReference>
<dbReference type="KEGG" id="cku:UL82_07865"/>